<protein>
    <submittedName>
        <fullName evidence="1">Uncharacterized protein</fullName>
    </submittedName>
</protein>
<keyword evidence="2" id="KW-1185">Reference proteome</keyword>
<comment type="caution">
    <text evidence="1">The sequence shown here is derived from an EMBL/GenBank/DDBJ whole genome shotgun (WGS) entry which is preliminary data.</text>
</comment>
<organism evidence="1 2">
    <name type="scientific">Acipenser oxyrinchus oxyrinchus</name>
    <dbReference type="NCBI Taxonomy" id="40147"/>
    <lineage>
        <taxon>Eukaryota</taxon>
        <taxon>Metazoa</taxon>
        <taxon>Chordata</taxon>
        <taxon>Craniata</taxon>
        <taxon>Vertebrata</taxon>
        <taxon>Euteleostomi</taxon>
        <taxon>Actinopterygii</taxon>
        <taxon>Chondrostei</taxon>
        <taxon>Acipenseriformes</taxon>
        <taxon>Acipenseridae</taxon>
        <taxon>Acipenser</taxon>
    </lineage>
</organism>
<gene>
    <name evidence="1" type="ORF">AOXY_G28076</name>
</gene>
<proteinExistence type="predicted"/>
<dbReference type="EMBL" id="JAGXEW010000034">
    <property type="protein sequence ID" value="KAK1154595.1"/>
    <property type="molecule type" value="Genomic_DNA"/>
</dbReference>
<dbReference type="AlphaFoldDB" id="A0AAD8CPY6"/>
<dbReference type="Proteomes" id="UP001230051">
    <property type="component" value="Unassembled WGS sequence"/>
</dbReference>
<name>A0AAD8CPY6_ACIOX</name>
<accession>A0AAD8CPY6</accession>
<sequence length="69" mass="7616">MLLASAGAPLVSYHRVTPLAPAGHRLLYSSVLFPADTFKDGRVGFPELLKDYKHMTGTGRRNFWSILIG</sequence>
<evidence type="ECO:0000313" key="1">
    <source>
        <dbReference type="EMBL" id="KAK1154595.1"/>
    </source>
</evidence>
<evidence type="ECO:0000313" key="2">
    <source>
        <dbReference type="Proteomes" id="UP001230051"/>
    </source>
</evidence>
<reference evidence="1" key="1">
    <citation type="submission" date="2022-02" db="EMBL/GenBank/DDBJ databases">
        <title>Atlantic sturgeon de novo genome assembly.</title>
        <authorList>
            <person name="Stock M."/>
            <person name="Klopp C."/>
            <person name="Guiguen Y."/>
            <person name="Cabau C."/>
            <person name="Parinello H."/>
            <person name="Santidrian Yebra-Pimentel E."/>
            <person name="Kuhl H."/>
            <person name="Dirks R.P."/>
            <person name="Guessner J."/>
            <person name="Wuertz S."/>
            <person name="Du K."/>
            <person name="Schartl M."/>
        </authorList>
    </citation>
    <scope>NUCLEOTIDE SEQUENCE</scope>
    <source>
        <strain evidence="1">STURGEONOMICS-FGT-2020</strain>
        <tissue evidence="1">Whole blood</tissue>
    </source>
</reference>